<evidence type="ECO:0000313" key="3">
    <source>
        <dbReference type="EMBL" id="MBF4273521.1"/>
    </source>
</evidence>
<dbReference type="KEGG" id="vau:VANGNB10_cI0447"/>
<dbReference type="GeneID" id="83861033"/>
<gene>
    <name evidence="2" type="ORF">DYL72_10180</name>
    <name evidence="3" type="ORF">EAY07_16110</name>
    <name evidence="4" type="ORF">EAY46_10390</name>
    <name evidence="5" type="ORF">ERJ77_11960</name>
</gene>
<evidence type="ECO:0000313" key="7">
    <source>
        <dbReference type="Proteomes" id="UP000722957"/>
    </source>
</evidence>
<dbReference type="EMBL" id="CP034672">
    <property type="protein sequence ID" value="AZS25342.1"/>
    <property type="molecule type" value="Genomic_DNA"/>
</dbReference>
<dbReference type="RefSeq" id="WP_013857707.1">
    <property type="nucleotide sequence ID" value="NZ_AJYT02000196.1"/>
</dbReference>
<dbReference type="InterPro" id="IPR008136">
    <property type="entry name" value="CinA_C"/>
</dbReference>
<dbReference type="EMBL" id="RDOM01000053">
    <property type="protein sequence ID" value="MBF4273521.1"/>
    <property type="molecule type" value="Genomic_DNA"/>
</dbReference>
<accession>A0A1Q1IEV1</accession>
<reference evidence="2 6" key="1">
    <citation type="submission" date="2018-12" db="EMBL/GenBank/DDBJ databases">
        <title>Characterization and Draft Genome of Vibrio anguillarum J360 Marine Pathogen Isolated from an Outbreak in Lumpfish (Cyclopterus lumpus).</title>
        <authorList>
            <person name="Vasquez J.I."/>
            <person name="Cao T."/>
            <person name="Chakraborty S."/>
            <person name="Gnanagobal H."/>
            <person name="Wescot J."/>
            <person name="Boyce D."/>
            <person name="Santander J."/>
        </authorList>
    </citation>
    <scope>NUCLEOTIDE SEQUENCE [LARGE SCALE GENOMIC DNA]</scope>
    <source>
        <strain evidence="2 6">J360</strain>
    </source>
</reference>
<proteinExistence type="predicted"/>
<evidence type="ECO:0000259" key="1">
    <source>
        <dbReference type="Pfam" id="PF02464"/>
    </source>
</evidence>
<feature type="domain" description="CinA C-terminal" evidence="1">
    <location>
        <begin position="6"/>
        <end position="158"/>
    </location>
</feature>
<dbReference type="EMBL" id="RDPI01000010">
    <property type="protein sequence ID" value="MBF4373490.1"/>
    <property type="molecule type" value="Genomic_DNA"/>
</dbReference>
<organism evidence="2 6">
    <name type="scientific">Vibrio anguillarum</name>
    <name type="common">Listonella anguillarum</name>
    <dbReference type="NCBI Taxonomy" id="55601"/>
    <lineage>
        <taxon>Bacteria</taxon>
        <taxon>Pseudomonadati</taxon>
        <taxon>Pseudomonadota</taxon>
        <taxon>Gammaproteobacteria</taxon>
        <taxon>Vibrionales</taxon>
        <taxon>Vibrionaceae</taxon>
        <taxon>Vibrio</taxon>
    </lineage>
</organism>
<keyword evidence="2" id="KW-0378">Hydrolase</keyword>
<evidence type="ECO:0000313" key="2">
    <source>
        <dbReference type="EMBL" id="AZS25342.1"/>
    </source>
</evidence>
<dbReference type="Pfam" id="PF02464">
    <property type="entry name" value="CinA"/>
    <property type="match status" value="1"/>
</dbReference>
<dbReference type="EMBL" id="SCLC01000007">
    <property type="protein sequence ID" value="MBF4435222.1"/>
    <property type="molecule type" value="Genomic_DNA"/>
</dbReference>
<dbReference type="AlphaFoldDB" id="A0A1Q1IEV1"/>
<dbReference type="EC" id="3.5.1.42" evidence="2"/>
<evidence type="ECO:0000313" key="4">
    <source>
        <dbReference type="EMBL" id="MBF4373490.1"/>
    </source>
</evidence>
<dbReference type="OMA" id="CFGWSNR"/>
<evidence type="ECO:0000313" key="6">
    <source>
        <dbReference type="Proteomes" id="UP000256923"/>
    </source>
</evidence>
<dbReference type="Proteomes" id="UP000726136">
    <property type="component" value="Unassembled WGS sequence"/>
</dbReference>
<dbReference type="Proteomes" id="UP000786185">
    <property type="component" value="Unassembled WGS sequence"/>
</dbReference>
<dbReference type="SUPFAM" id="SSF142433">
    <property type="entry name" value="CinA-like"/>
    <property type="match status" value="1"/>
</dbReference>
<dbReference type="NCBIfam" id="NF002975">
    <property type="entry name" value="PRK03661.1"/>
    <property type="match status" value="1"/>
</dbReference>
<evidence type="ECO:0000313" key="5">
    <source>
        <dbReference type="EMBL" id="MBF4435222.1"/>
    </source>
</evidence>
<evidence type="ECO:0000313" key="8">
    <source>
        <dbReference type="Proteomes" id="UP000726136"/>
    </source>
</evidence>
<dbReference type="NCBIfam" id="TIGR00199">
    <property type="entry name" value="PncC_domain"/>
    <property type="match status" value="1"/>
</dbReference>
<dbReference type="Proteomes" id="UP000722957">
    <property type="component" value="Unassembled WGS sequence"/>
</dbReference>
<dbReference type="Proteomes" id="UP000256923">
    <property type="component" value="Chromosome 1"/>
</dbReference>
<dbReference type="Gene3D" id="3.90.950.20">
    <property type="entry name" value="CinA-like"/>
    <property type="match status" value="1"/>
</dbReference>
<sequence>MKAIFALSEQLGQQLLAQKEILTSAESCTGGGVAFALTEVAGSSAWFERSFVTYSNLAKQEMLGVKAQTLVDFGAVSEPVVREMVQGALLHSQATIGVAISGIAGPDGGSAEKPVGTVCFAWASKQGWERAETLCFKGDRAQVRKQAITHALQVVSHFLSQPN</sequence>
<dbReference type="GO" id="GO:0019159">
    <property type="term" value="F:nicotinamide-nucleotide amidase activity"/>
    <property type="evidence" value="ECO:0007669"/>
    <property type="project" value="UniProtKB-EC"/>
</dbReference>
<keyword evidence="8" id="KW-1185">Reference proteome</keyword>
<dbReference type="InterPro" id="IPR036653">
    <property type="entry name" value="CinA-like_C"/>
</dbReference>
<reference evidence="7 8" key="2">
    <citation type="journal article" date="2021" name="PeerJ">
        <title>Analysis of 44 Vibrio anguillarum genomes reveals high genetic diversity.</title>
        <authorList>
            <person name="Hansen M.J."/>
            <person name="Dalsgaard I."/>
        </authorList>
    </citation>
    <scope>NUCLEOTIDE SEQUENCE</scope>
    <source>
        <strain evidence="4 8">040915-1/1B</strain>
        <strain evidence="3 7">17-16730-2A</strain>
        <strain evidence="5">850617-1/1</strain>
    </source>
</reference>
<protein>
    <submittedName>
        <fullName evidence="2">Nicotinamide-nucleotide amidase</fullName>
        <ecNumber evidence="2">3.5.1.42</ecNumber>
    </submittedName>
</protein>
<name>A0A1Q1IEV1_VIBAN</name>